<keyword evidence="11 14" id="KW-1133">Transmembrane helix</keyword>
<evidence type="ECO:0000259" key="17">
    <source>
        <dbReference type="PROSITE" id="PS50113"/>
    </source>
</evidence>
<dbReference type="InterPro" id="IPR003661">
    <property type="entry name" value="HisK_dim/P_dom"/>
</dbReference>
<gene>
    <name evidence="18" type="ORF">Q9295_11755</name>
</gene>
<feature type="transmembrane region" description="Helical" evidence="14">
    <location>
        <begin position="348"/>
        <end position="369"/>
    </location>
</feature>
<dbReference type="EC" id="2.7.13.3" evidence="3"/>
<dbReference type="InterPro" id="IPR035965">
    <property type="entry name" value="PAS-like_dom_sf"/>
</dbReference>
<dbReference type="InterPro" id="IPR036097">
    <property type="entry name" value="HisK_dim/P_sf"/>
</dbReference>
<dbReference type="Gene3D" id="3.30.450.20">
    <property type="entry name" value="PAS domain"/>
    <property type="match status" value="2"/>
</dbReference>
<keyword evidence="19" id="KW-1185">Reference proteome</keyword>
<dbReference type="CDD" id="cd12912">
    <property type="entry name" value="PDC2_MCP_like"/>
    <property type="match status" value="1"/>
</dbReference>
<evidence type="ECO:0000256" key="1">
    <source>
        <dbReference type="ARBA" id="ARBA00000085"/>
    </source>
</evidence>
<dbReference type="InterPro" id="IPR036890">
    <property type="entry name" value="HATPase_C_sf"/>
</dbReference>
<dbReference type="InterPro" id="IPR050351">
    <property type="entry name" value="BphY/WalK/GraS-like"/>
</dbReference>
<dbReference type="EMBL" id="JAVDBT010000010">
    <property type="protein sequence ID" value="MDQ2067054.1"/>
    <property type="molecule type" value="Genomic_DNA"/>
</dbReference>
<evidence type="ECO:0000256" key="12">
    <source>
        <dbReference type="ARBA" id="ARBA00023012"/>
    </source>
</evidence>
<organism evidence="18 19">
    <name type="scientific">Pseudogemmobacter lacusdianii</name>
    <dbReference type="NCBI Taxonomy" id="3069608"/>
    <lineage>
        <taxon>Bacteria</taxon>
        <taxon>Pseudomonadati</taxon>
        <taxon>Pseudomonadota</taxon>
        <taxon>Alphaproteobacteria</taxon>
        <taxon>Rhodobacterales</taxon>
        <taxon>Paracoccaceae</taxon>
        <taxon>Pseudogemmobacter</taxon>
    </lineage>
</organism>
<accession>A0ABU0VZ80</accession>
<dbReference type="InterPro" id="IPR001610">
    <property type="entry name" value="PAC"/>
</dbReference>
<dbReference type="InterPro" id="IPR033479">
    <property type="entry name" value="dCache_1"/>
</dbReference>
<keyword evidence="5" id="KW-0597">Phosphoprotein</keyword>
<evidence type="ECO:0000256" key="14">
    <source>
        <dbReference type="SAM" id="Phobius"/>
    </source>
</evidence>
<name>A0ABU0VZ80_9RHOB</name>
<dbReference type="InterPro" id="IPR029151">
    <property type="entry name" value="Sensor-like_sf"/>
</dbReference>
<evidence type="ECO:0000313" key="18">
    <source>
        <dbReference type="EMBL" id="MDQ2067054.1"/>
    </source>
</evidence>
<keyword evidence="7 14" id="KW-0812">Transmembrane</keyword>
<dbReference type="PRINTS" id="PR00344">
    <property type="entry name" value="BCTRLSENSOR"/>
</dbReference>
<evidence type="ECO:0000256" key="2">
    <source>
        <dbReference type="ARBA" id="ARBA00004651"/>
    </source>
</evidence>
<dbReference type="InterPro" id="IPR000700">
    <property type="entry name" value="PAS-assoc_C"/>
</dbReference>
<dbReference type="CDD" id="cd00130">
    <property type="entry name" value="PAS"/>
    <property type="match status" value="1"/>
</dbReference>
<keyword evidence="12" id="KW-0902">Two-component regulatory system</keyword>
<comment type="caution">
    <text evidence="18">The sequence shown here is derived from an EMBL/GenBank/DDBJ whole genome shotgun (WGS) entry which is preliminary data.</text>
</comment>
<dbReference type="PROSITE" id="PS50113">
    <property type="entry name" value="PAC"/>
    <property type="match status" value="1"/>
</dbReference>
<dbReference type="Pfam" id="PF02743">
    <property type="entry name" value="dCache_1"/>
    <property type="match status" value="1"/>
</dbReference>
<evidence type="ECO:0000256" key="5">
    <source>
        <dbReference type="ARBA" id="ARBA00022553"/>
    </source>
</evidence>
<evidence type="ECO:0000256" key="9">
    <source>
        <dbReference type="ARBA" id="ARBA00022777"/>
    </source>
</evidence>
<dbReference type="CDD" id="cd12913">
    <property type="entry name" value="PDC1_MCP_like"/>
    <property type="match status" value="1"/>
</dbReference>
<keyword evidence="6" id="KW-0808">Transferase</keyword>
<dbReference type="Pfam" id="PF00512">
    <property type="entry name" value="HisKA"/>
    <property type="match status" value="1"/>
</dbReference>
<keyword evidence="9" id="KW-0418">Kinase</keyword>
<evidence type="ECO:0000313" key="19">
    <source>
        <dbReference type="Proteomes" id="UP001239680"/>
    </source>
</evidence>
<keyword evidence="13 14" id="KW-0472">Membrane</keyword>
<protein>
    <recommendedName>
        <fullName evidence="3">histidine kinase</fullName>
        <ecNumber evidence="3">2.7.13.3</ecNumber>
    </recommendedName>
</protein>
<dbReference type="PROSITE" id="PS50109">
    <property type="entry name" value="HIS_KIN"/>
    <property type="match status" value="1"/>
</dbReference>
<dbReference type="Pfam" id="PF13426">
    <property type="entry name" value="PAS_9"/>
    <property type="match status" value="1"/>
</dbReference>
<keyword evidence="4" id="KW-1003">Cell membrane</keyword>
<reference evidence="18 19" key="1">
    <citation type="submission" date="2023-08" db="EMBL/GenBank/DDBJ databases">
        <title>Characterization of two Paracoccaceae strains isolated from Phycosphere and proposal of Xinfangfangia lacusdiani sp. nov.</title>
        <authorList>
            <person name="Deng Y."/>
            <person name="Zhang Y.Q."/>
        </authorList>
    </citation>
    <scope>NUCLEOTIDE SEQUENCE [LARGE SCALE GENOMIC DNA]</scope>
    <source>
        <strain evidence="18 19">CPCC 101601</strain>
    </source>
</reference>
<evidence type="ECO:0000256" key="3">
    <source>
        <dbReference type="ARBA" id="ARBA00012438"/>
    </source>
</evidence>
<dbReference type="SMART" id="SM00086">
    <property type="entry name" value="PAC"/>
    <property type="match status" value="1"/>
</dbReference>
<keyword evidence="8" id="KW-0547">Nucleotide-binding</keyword>
<dbReference type="Gene3D" id="3.30.565.10">
    <property type="entry name" value="Histidine kinase-like ATPase, C-terminal domain"/>
    <property type="match status" value="1"/>
</dbReference>
<dbReference type="InterPro" id="IPR000014">
    <property type="entry name" value="PAS"/>
</dbReference>
<feature type="domain" description="PAS" evidence="16">
    <location>
        <begin position="441"/>
        <end position="463"/>
    </location>
</feature>
<dbReference type="InterPro" id="IPR005467">
    <property type="entry name" value="His_kinase_dom"/>
</dbReference>
<dbReference type="SUPFAM" id="SSF103190">
    <property type="entry name" value="Sensory domain-like"/>
    <property type="match status" value="1"/>
</dbReference>
<evidence type="ECO:0000256" key="7">
    <source>
        <dbReference type="ARBA" id="ARBA00022692"/>
    </source>
</evidence>
<evidence type="ECO:0000256" key="4">
    <source>
        <dbReference type="ARBA" id="ARBA00022475"/>
    </source>
</evidence>
<evidence type="ECO:0000259" key="15">
    <source>
        <dbReference type="PROSITE" id="PS50109"/>
    </source>
</evidence>
<dbReference type="PANTHER" id="PTHR42878:SF7">
    <property type="entry name" value="SENSOR HISTIDINE KINASE GLRK"/>
    <property type="match status" value="1"/>
</dbReference>
<feature type="domain" description="Histidine kinase" evidence="15">
    <location>
        <begin position="562"/>
        <end position="775"/>
    </location>
</feature>
<feature type="domain" description="PAC" evidence="17">
    <location>
        <begin position="490"/>
        <end position="542"/>
    </location>
</feature>
<evidence type="ECO:0000256" key="11">
    <source>
        <dbReference type="ARBA" id="ARBA00022989"/>
    </source>
</evidence>
<dbReference type="CDD" id="cd00082">
    <property type="entry name" value="HisKA"/>
    <property type="match status" value="1"/>
</dbReference>
<evidence type="ECO:0000256" key="6">
    <source>
        <dbReference type="ARBA" id="ARBA00022679"/>
    </source>
</evidence>
<evidence type="ECO:0000256" key="10">
    <source>
        <dbReference type="ARBA" id="ARBA00022840"/>
    </source>
</evidence>
<dbReference type="RefSeq" id="WP_306680766.1">
    <property type="nucleotide sequence ID" value="NZ_JAVDBT010000010.1"/>
</dbReference>
<evidence type="ECO:0000256" key="13">
    <source>
        <dbReference type="ARBA" id="ARBA00023136"/>
    </source>
</evidence>
<proteinExistence type="predicted"/>
<dbReference type="InterPro" id="IPR004358">
    <property type="entry name" value="Sig_transdc_His_kin-like_C"/>
</dbReference>
<keyword evidence="10" id="KW-0067">ATP-binding</keyword>
<dbReference type="PANTHER" id="PTHR42878">
    <property type="entry name" value="TWO-COMPONENT HISTIDINE KINASE"/>
    <property type="match status" value="1"/>
</dbReference>
<comment type="subcellular location">
    <subcellularLocation>
        <location evidence="2">Cell membrane</location>
        <topology evidence="2">Multi-pass membrane protein</topology>
    </subcellularLocation>
</comment>
<dbReference type="PROSITE" id="PS50112">
    <property type="entry name" value="PAS"/>
    <property type="match status" value="1"/>
</dbReference>
<dbReference type="SMART" id="SM00388">
    <property type="entry name" value="HisKA"/>
    <property type="match status" value="1"/>
</dbReference>
<dbReference type="SUPFAM" id="SSF55785">
    <property type="entry name" value="PYP-like sensor domain (PAS domain)"/>
    <property type="match status" value="1"/>
</dbReference>
<dbReference type="InterPro" id="IPR003594">
    <property type="entry name" value="HATPase_dom"/>
</dbReference>
<dbReference type="Pfam" id="PF02518">
    <property type="entry name" value="HATPase_c"/>
    <property type="match status" value="1"/>
</dbReference>
<comment type="catalytic activity">
    <reaction evidence="1">
        <text>ATP + protein L-histidine = ADP + protein N-phospho-L-histidine.</text>
        <dbReference type="EC" id="2.7.13.3"/>
    </reaction>
</comment>
<dbReference type="Proteomes" id="UP001239680">
    <property type="component" value="Unassembled WGS sequence"/>
</dbReference>
<dbReference type="SUPFAM" id="SSF47384">
    <property type="entry name" value="Homodimeric domain of signal transducing histidine kinase"/>
    <property type="match status" value="1"/>
</dbReference>
<evidence type="ECO:0000256" key="8">
    <source>
        <dbReference type="ARBA" id="ARBA00022741"/>
    </source>
</evidence>
<sequence length="785" mass="86139">MKTSLGLLLAIGLAGLQFLAVLVVVSSSYVTSEQALIRHARDLLSDVGAGTIEHARSFLSPAEGAAELAARLAQNRVIASDDPDQLEQLLFQHLLIAPHFAGIYYGGENGDFVMVMRAPEGPGAFQTKVITHENGVRKVELIWRTTGFREVKRELDPDDPYDPRTRPWYQMARDQRNTIWTDPYIFFTSQHPGITLAAPVRESGQSTRNDRVVRGVIGVDIEISRISDFLAGLKIGTHGRAFILNSNGDVIAHPDKELLRIRKDDGSLRFSHLAELDDPIARAAFGGLLSDGQVHVAEETKTQFTYNGARYVGTVMPMGSKRLPWTIAVYAPEDDFTSVIKENRKDNILIAALVAVITGVSGLALAHYIHKPVRAFAIRSALISQGEVAPNAPMPRTYQELERANEALVQQIAARRQAEHEYGRTFELSSLGMAQLASHCGAFLRVNPRFTEITGYTAEELQGLTMADLGTGDVSVIWPVQADGRRDFAVNRDLRLLRKTGESIWVSVNGNLIRDGNGNALHVMLTIDDITATREKEARIEQLNRDLSHLARINTMGQMATGLAHELNQPLTAIAQNADTALLLSNLEDSDGTELRVVLQEIERQSLRAGQIIHALRTFIRKDEGARVGFDIGELIDQTLHLLQAELADTGVLIDRHLPVDLPQAWGNRVQLAQVMVNLLRNAIEALAAEEDSERRILLAATASSGEITIMVQDNGPGMPANLSPFTQYETTKRGGMGLGLSICKSMVETNGGRIWYESAPGRGSTFRFTVPCTPIDREGGKGEA</sequence>
<dbReference type="SUPFAM" id="SSF55874">
    <property type="entry name" value="ATPase domain of HSP90 chaperone/DNA topoisomerase II/histidine kinase"/>
    <property type="match status" value="1"/>
</dbReference>
<dbReference type="Gene3D" id="1.10.287.130">
    <property type="match status" value="1"/>
</dbReference>
<dbReference type="SMART" id="SM00387">
    <property type="entry name" value="HATPase_c"/>
    <property type="match status" value="1"/>
</dbReference>
<dbReference type="NCBIfam" id="TIGR00229">
    <property type="entry name" value="sensory_box"/>
    <property type="match status" value="1"/>
</dbReference>
<evidence type="ECO:0000259" key="16">
    <source>
        <dbReference type="PROSITE" id="PS50112"/>
    </source>
</evidence>